<dbReference type="GO" id="GO:0005886">
    <property type="term" value="C:plasma membrane"/>
    <property type="evidence" value="ECO:0007669"/>
    <property type="project" value="UniProtKB-SubCell"/>
</dbReference>
<dbReference type="PANTHER" id="PTHR43469">
    <property type="entry name" value="DISULFIDE FORMATION PROTEIN-RELATED"/>
    <property type="match status" value="1"/>
</dbReference>
<evidence type="ECO:0000256" key="6">
    <source>
        <dbReference type="ARBA" id="ARBA00022989"/>
    </source>
</evidence>
<dbReference type="HAMAP" id="MF_00287">
    <property type="entry name" value="BdbC"/>
    <property type="match status" value="1"/>
</dbReference>
<dbReference type="AlphaFoldDB" id="A0A917AT48"/>
<dbReference type="NCBIfam" id="NF002849">
    <property type="entry name" value="PRK03113.1"/>
    <property type="match status" value="1"/>
</dbReference>
<keyword evidence="6 12" id="KW-1133">Transmembrane helix</keyword>
<evidence type="ECO:0000256" key="7">
    <source>
        <dbReference type="ARBA" id="ARBA00023002"/>
    </source>
</evidence>
<name>A0A917AT48_9BACI</name>
<keyword evidence="9 12" id="KW-1015">Disulfide bond</keyword>
<dbReference type="Proteomes" id="UP000605259">
    <property type="component" value="Unassembled WGS sequence"/>
</dbReference>
<evidence type="ECO:0000256" key="13">
    <source>
        <dbReference type="SAM" id="Phobius"/>
    </source>
</evidence>
<keyword evidence="7 12" id="KW-0560">Oxidoreductase</keyword>
<dbReference type="InterPro" id="IPR012187">
    <property type="entry name" value="Disulphide_bond_form_BdbC"/>
</dbReference>
<accession>A0A917AT48</accession>
<dbReference type="PANTHER" id="PTHR43469:SF1">
    <property type="entry name" value="SPBETA PROPHAGE-DERIVED DISULFIDE BOND FORMATION PROTEIN B"/>
    <property type="match status" value="1"/>
</dbReference>
<comment type="function">
    <text evidence="12">Required for disulfide bond formation in some proteins.</text>
</comment>
<evidence type="ECO:0000313" key="14">
    <source>
        <dbReference type="EMBL" id="GGE73435.1"/>
    </source>
</evidence>
<protein>
    <recommendedName>
        <fullName evidence="12">Probable disulfide formation protein</fullName>
    </recommendedName>
    <alternativeName>
        <fullName evidence="12">Disulfide oxidoreductase</fullName>
    </alternativeName>
    <alternativeName>
        <fullName evidence="12">Thiol-disulfide oxidoreductase</fullName>
    </alternativeName>
</protein>
<comment type="caution">
    <text evidence="14">The sequence shown here is derived from an EMBL/GenBank/DDBJ whole genome shotgun (WGS) entry which is preliminary data.</text>
</comment>
<gene>
    <name evidence="14" type="primary">dsbB</name>
    <name evidence="12" type="synonym">bdbC</name>
    <name evidence="14" type="ORF">GCM10007140_24100</name>
</gene>
<keyword evidence="15" id="KW-1185">Reference proteome</keyword>
<keyword evidence="8 12" id="KW-0472">Membrane</keyword>
<dbReference type="GO" id="GO:0006457">
    <property type="term" value="P:protein folding"/>
    <property type="evidence" value="ECO:0007669"/>
    <property type="project" value="InterPro"/>
</dbReference>
<dbReference type="Gene3D" id="1.20.1550.10">
    <property type="entry name" value="DsbB-like"/>
    <property type="match status" value="1"/>
</dbReference>
<evidence type="ECO:0000256" key="11">
    <source>
        <dbReference type="ARBA" id="ARBA00023284"/>
    </source>
</evidence>
<keyword evidence="11 12" id="KW-0676">Redox-active center</keyword>
<reference evidence="14" key="2">
    <citation type="submission" date="2020-09" db="EMBL/GenBank/DDBJ databases">
        <authorList>
            <person name="Sun Q."/>
            <person name="Zhou Y."/>
        </authorList>
    </citation>
    <scope>NUCLEOTIDE SEQUENCE</scope>
    <source>
        <strain evidence="14">CGMCC 1.12698</strain>
    </source>
</reference>
<dbReference type="RefSeq" id="WP_188388578.1">
    <property type="nucleotide sequence ID" value="NZ_BMFK01000001.1"/>
</dbReference>
<evidence type="ECO:0000256" key="2">
    <source>
        <dbReference type="ARBA" id="ARBA00007602"/>
    </source>
</evidence>
<keyword evidence="4 12" id="KW-0812">Transmembrane</keyword>
<sequence length="143" mass="16450">MKTRKKLEYTLFIAWATALTATLGSLYFSEILGYIPCNLCWYQRIFMYPMVILFGVALIRKETTILHYAAPLAFFGSLLSAYHYFTQKVPFFQEIAPSCGQVPCTGQYINWLGFITIPFLALIAFLIIIVACIYMLKLEKEMN</sequence>
<dbReference type="InterPro" id="IPR003752">
    <property type="entry name" value="DiS_bond_form_DsbB/BdbC"/>
</dbReference>
<comment type="subcellular location">
    <subcellularLocation>
        <location evidence="12">Cell membrane</location>
        <topology evidence="12">Multi-pass membrane protein</topology>
    </subcellularLocation>
    <subcellularLocation>
        <location evidence="1">Membrane</location>
        <topology evidence="1">Multi-pass membrane protein</topology>
    </subcellularLocation>
</comment>
<reference evidence="14" key="1">
    <citation type="journal article" date="2014" name="Int. J. Syst. Evol. Microbiol.">
        <title>Complete genome sequence of Corynebacterium casei LMG S-19264T (=DSM 44701T), isolated from a smear-ripened cheese.</title>
        <authorList>
            <consortium name="US DOE Joint Genome Institute (JGI-PGF)"/>
            <person name="Walter F."/>
            <person name="Albersmeier A."/>
            <person name="Kalinowski J."/>
            <person name="Ruckert C."/>
        </authorList>
    </citation>
    <scope>NUCLEOTIDE SEQUENCE</scope>
    <source>
        <strain evidence="14">CGMCC 1.12698</strain>
    </source>
</reference>
<feature type="transmembrane region" description="Helical" evidence="13">
    <location>
        <begin position="41"/>
        <end position="59"/>
    </location>
</feature>
<feature type="disulfide bond" description="Redox-active" evidence="12">
    <location>
        <begin position="37"/>
        <end position="40"/>
    </location>
</feature>
<keyword evidence="12" id="KW-1003">Cell membrane</keyword>
<dbReference type="InterPro" id="IPR023380">
    <property type="entry name" value="DsbB-like_sf"/>
</dbReference>
<evidence type="ECO:0000313" key="15">
    <source>
        <dbReference type="Proteomes" id="UP000605259"/>
    </source>
</evidence>
<evidence type="ECO:0000256" key="8">
    <source>
        <dbReference type="ARBA" id="ARBA00023136"/>
    </source>
</evidence>
<keyword evidence="3 12" id="KW-0813">Transport</keyword>
<keyword evidence="10 12" id="KW-0143">Chaperone</keyword>
<evidence type="ECO:0000256" key="12">
    <source>
        <dbReference type="HAMAP-Rule" id="MF_00287"/>
    </source>
</evidence>
<evidence type="ECO:0000256" key="9">
    <source>
        <dbReference type="ARBA" id="ARBA00023157"/>
    </source>
</evidence>
<organism evidence="14 15">
    <name type="scientific">Priestia taiwanensis</name>
    <dbReference type="NCBI Taxonomy" id="1347902"/>
    <lineage>
        <taxon>Bacteria</taxon>
        <taxon>Bacillati</taxon>
        <taxon>Bacillota</taxon>
        <taxon>Bacilli</taxon>
        <taxon>Bacillales</taxon>
        <taxon>Bacillaceae</taxon>
        <taxon>Priestia</taxon>
    </lineage>
</organism>
<evidence type="ECO:0000256" key="5">
    <source>
        <dbReference type="ARBA" id="ARBA00022982"/>
    </source>
</evidence>
<feature type="transmembrane region" description="Helical" evidence="13">
    <location>
        <begin position="111"/>
        <end position="136"/>
    </location>
</feature>
<keyword evidence="5 12" id="KW-0249">Electron transport</keyword>
<feature type="transmembrane region" description="Helical" evidence="13">
    <location>
        <begin position="12"/>
        <end position="35"/>
    </location>
</feature>
<dbReference type="GO" id="GO:0015035">
    <property type="term" value="F:protein-disulfide reductase activity"/>
    <property type="evidence" value="ECO:0007669"/>
    <property type="project" value="UniProtKB-UniRule"/>
</dbReference>
<feature type="transmembrane region" description="Helical" evidence="13">
    <location>
        <begin position="66"/>
        <end position="85"/>
    </location>
</feature>
<dbReference type="EMBL" id="BMFK01000001">
    <property type="protein sequence ID" value="GGE73435.1"/>
    <property type="molecule type" value="Genomic_DNA"/>
</dbReference>
<dbReference type="SUPFAM" id="SSF158442">
    <property type="entry name" value="DsbB-like"/>
    <property type="match status" value="1"/>
</dbReference>
<evidence type="ECO:0000256" key="10">
    <source>
        <dbReference type="ARBA" id="ARBA00023186"/>
    </source>
</evidence>
<dbReference type="Pfam" id="PF02600">
    <property type="entry name" value="DsbB"/>
    <property type="match status" value="1"/>
</dbReference>
<evidence type="ECO:0000256" key="3">
    <source>
        <dbReference type="ARBA" id="ARBA00022448"/>
    </source>
</evidence>
<proteinExistence type="inferred from homology"/>
<comment type="similarity">
    <text evidence="2 12">Belongs to the DsbB family. BdbC subfamily.</text>
</comment>
<evidence type="ECO:0000256" key="1">
    <source>
        <dbReference type="ARBA" id="ARBA00004141"/>
    </source>
</evidence>
<evidence type="ECO:0000256" key="4">
    <source>
        <dbReference type="ARBA" id="ARBA00022692"/>
    </source>
</evidence>
<dbReference type="PIRSF" id="PIRSF036659">
    <property type="entry name" value="BdbC"/>
    <property type="match status" value="1"/>
</dbReference>
<comment type="caution">
    <text evidence="12">Lacks conserved residue(s) required for the propagation of feature annotation.</text>
</comment>